<dbReference type="Proteomes" id="UP000070133">
    <property type="component" value="Unassembled WGS sequence"/>
</dbReference>
<feature type="chain" id="PRO_5007806799" evidence="1">
    <location>
        <begin position="17"/>
        <end position="92"/>
    </location>
</feature>
<feature type="signal peptide" evidence="1">
    <location>
        <begin position="1"/>
        <end position="16"/>
    </location>
</feature>
<gene>
    <name evidence="2" type="ORF">AC578_351</name>
</gene>
<evidence type="ECO:0000313" key="3">
    <source>
        <dbReference type="Proteomes" id="UP000070133"/>
    </source>
</evidence>
<protein>
    <submittedName>
        <fullName evidence="2">Uncharacterized protein</fullName>
    </submittedName>
</protein>
<evidence type="ECO:0000313" key="2">
    <source>
        <dbReference type="EMBL" id="KXT05942.1"/>
    </source>
</evidence>
<dbReference type="AlphaFoldDB" id="A0A139HUB8"/>
<accession>A0A139HUB8</accession>
<organism evidence="2 3">
    <name type="scientific">Pseudocercospora eumusae</name>
    <dbReference type="NCBI Taxonomy" id="321146"/>
    <lineage>
        <taxon>Eukaryota</taxon>
        <taxon>Fungi</taxon>
        <taxon>Dikarya</taxon>
        <taxon>Ascomycota</taxon>
        <taxon>Pezizomycotina</taxon>
        <taxon>Dothideomycetes</taxon>
        <taxon>Dothideomycetidae</taxon>
        <taxon>Mycosphaerellales</taxon>
        <taxon>Mycosphaerellaceae</taxon>
        <taxon>Pseudocercospora</taxon>
    </lineage>
</organism>
<keyword evidence="1" id="KW-0732">Signal</keyword>
<name>A0A139HUB8_9PEZI</name>
<proteinExistence type="predicted"/>
<comment type="caution">
    <text evidence="2">The sequence shown here is derived from an EMBL/GenBank/DDBJ whole genome shotgun (WGS) entry which is preliminary data.</text>
</comment>
<evidence type="ECO:0000256" key="1">
    <source>
        <dbReference type="SAM" id="SignalP"/>
    </source>
</evidence>
<dbReference type="OrthoDB" id="3640889at2759"/>
<keyword evidence="3" id="KW-1185">Reference proteome</keyword>
<sequence>MKFLTLALALIQVAMAAPVVIEPHNTEAFEALSRRDGTTEFDADAVYKTRRDGTTEFDADAVYRRDGTTEFDADAVYKRDSSSTFEHDAIFE</sequence>
<reference evidence="2 3" key="1">
    <citation type="submission" date="2015-07" db="EMBL/GenBank/DDBJ databases">
        <title>Comparative genomics of the Sigatoka disease complex on banana suggests a link between parallel evolutionary changes in Pseudocercospora fijiensis and Pseudocercospora eumusae and increased virulence on the banana host.</title>
        <authorList>
            <person name="Chang T.-C."/>
            <person name="Salvucci A."/>
            <person name="Crous P.W."/>
            <person name="Stergiopoulos I."/>
        </authorList>
    </citation>
    <scope>NUCLEOTIDE SEQUENCE [LARGE SCALE GENOMIC DNA]</scope>
    <source>
        <strain evidence="2 3">CBS 114824</strain>
    </source>
</reference>
<dbReference type="EMBL" id="LFZN01000009">
    <property type="protein sequence ID" value="KXT05942.1"/>
    <property type="molecule type" value="Genomic_DNA"/>
</dbReference>